<organism evidence="1 2">
    <name type="scientific">Afipia felis</name>
    <name type="common">Cat scratch disease bacillus</name>
    <dbReference type="NCBI Taxonomy" id="1035"/>
    <lineage>
        <taxon>Bacteria</taxon>
        <taxon>Pseudomonadati</taxon>
        <taxon>Pseudomonadota</taxon>
        <taxon>Alphaproteobacteria</taxon>
        <taxon>Hyphomicrobiales</taxon>
        <taxon>Nitrobacteraceae</taxon>
        <taxon>Afipia</taxon>
    </lineage>
</organism>
<reference evidence="1 2" key="1">
    <citation type="submission" date="2018-06" db="EMBL/GenBank/DDBJ databases">
        <authorList>
            <consortium name="Pathogen Informatics"/>
            <person name="Doyle S."/>
        </authorList>
    </citation>
    <scope>NUCLEOTIDE SEQUENCE [LARGE SCALE GENOMIC DNA]</scope>
    <source>
        <strain evidence="1 2">NCTC12722</strain>
    </source>
</reference>
<dbReference type="Proteomes" id="UP000254343">
    <property type="component" value="Unassembled WGS sequence"/>
</dbReference>
<name>A0A380WAR0_AFIFE</name>
<dbReference type="AlphaFoldDB" id="A0A380WAR0"/>
<gene>
    <name evidence="1" type="ORF">NCTC12722_03299</name>
</gene>
<sequence length="34" mass="3653">MRIIIAFLFFASAVLEIPALAIVAMWTGFIGGVL</sequence>
<accession>A0A380WAR0</accession>
<proteinExistence type="predicted"/>
<evidence type="ECO:0000313" key="2">
    <source>
        <dbReference type="Proteomes" id="UP000254343"/>
    </source>
</evidence>
<dbReference type="EMBL" id="UIGB01000001">
    <property type="protein sequence ID" value="SUU86078.1"/>
    <property type="molecule type" value="Genomic_DNA"/>
</dbReference>
<evidence type="ECO:0000313" key="1">
    <source>
        <dbReference type="EMBL" id="SUU86078.1"/>
    </source>
</evidence>
<protein>
    <submittedName>
        <fullName evidence="1">Uncharacterized protein</fullName>
    </submittedName>
</protein>